<accession>A0A916WRT2</accession>
<comment type="caution">
    <text evidence="1">The sequence shown here is derived from an EMBL/GenBank/DDBJ whole genome shotgun (WGS) entry which is preliminary data.</text>
</comment>
<evidence type="ECO:0000313" key="2">
    <source>
        <dbReference type="Proteomes" id="UP000636793"/>
    </source>
</evidence>
<reference evidence="1" key="1">
    <citation type="journal article" date="2014" name="Int. J. Syst. Evol. Microbiol.">
        <title>Complete genome sequence of Corynebacterium casei LMG S-19264T (=DSM 44701T), isolated from a smear-ripened cheese.</title>
        <authorList>
            <consortium name="US DOE Joint Genome Institute (JGI-PGF)"/>
            <person name="Walter F."/>
            <person name="Albersmeier A."/>
            <person name="Kalinowski J."/>
            <person name="Ruckert C."/>
        </authorList>
    </citation>
    <scope>NUCLEOTIDE SEQUENCE</scope>
    <source>
        <strain evidence="1">CGMCC 1.15085</strain>
    </source>
</reference>
<evidence type="ECO:0000313" key="1">
    <source>
        <dbReference type="EMBL" id="GGB23745.1"/>
    </source>
</evidence>
<dbReference type="RefSeq" id="WP_229749512.1">
    <property type="nucleotide sequence ID" value="NZ_BMHI01000002.1"/>
</dbReference>
<evidence type="ECO:0008006" key="3">
    <source>
        <dbReference type="Google" id="ProtNLM"/>
    </source>
</evidence>
<dbReference type="InterPro" id="IPR029058">
    <property type="entry name" value="AB_hydrolase_fold"/>
</dbReference>
<name>A0A916WRT2_9MICO</name>
<dbReference type="AlphaFoldDB" id="A0A916WRT2"/>
<dbReference type="EMBL" id="BMHI01000002">
    <property type="protein sequence ID" value="GGB23745.1"/>
    <property type="molecule type" value="Genomic_DNA"/>
</dbReference>
<sequence length="259" mass="27610">MSAMNTSLFTAERTTDGVIERDFTIGEVPGVLWSPADASPGTPLVLMGHGGGLHKRSTGLVARARDAVLRDGHAVAAIDAPGHGDRPRSAEDQRWVDEMLAERAAGRSMAATIAAYNASLTERAVPEWRATIDALQQLPEIGRSAPVGYSGMTLASAIGIPLVVAESRITAAIFGGVFVYDEITLAARSVTIPVEFLLPLDDPEITRESGLALFEEFASEDKTLHAFPGSHFTVPMERVDTRFFARHLAHPAASVEPVG</sequence>
<dbReference type="SUPFAM" id="SSF53474">
    <property type="entry name" value="alpha/beta-Hydrolases"/>
    <property type="match status" value="1"/>
</dbReference>
<organism evidence="1 2">
    <name type="scientific">Flexivirga endophytica</name>
    <dbReference type="NCBI Taxonomy" id="1849103"/>
    <lineage>
        <taxon>Bacteria</taxon>
        <taxon>Bacillati</taxon>
        <taxon>Actinomycetota</taxon>
        <taxon>Actinomycetes</taxon>
        <taxon>Micrococcales</taxon>
        <taxon>Dermacoccaceae</taxon>
        <taxon>Flexivirga</taxon>
    </lineage>
</organism>
<gene>
    <name evidence="1" type="ORF">GCM10011492_12030</name>
</gene>
<dbReference type="Proteomes" id="UP000636793">
    <property type="component" value="Unassembled WGS sequence"/>
</dbReference>
<reference evidence="1" key="2">
    <citation type="submission" date="2020-09" db="EMBL/GenBank/DDBJ databases">
        <authorList>
            <person name="Sun Q."/>
            <person name="Zhou Y."/>
        </authorList>
    </citation>
    <scope>NUCLEOTIDE SEQUENCE</scope>
    <source>
        <strain evidence="1">CGMCC 1.15085</strain>
    </source>
</reference>
<proteinExistence type="predicted"/>
<protein>
    <recommendedName>
        <fullName evidence="3">Alpha/beta hydrolase</fullName>
    </recommendedName>
</protein>
<keyword evidence="2" id="KW-1185">Reference proteome</keyword>
<dbReference type="Gene3D" id="3.40.50.1820">
    <property type="entry name" value="alpha/beta hydrolase"/>
    <property type="match status" value="1"/>
</dbReference>